<comment type="caution">
    <text evidence="16">The sequence shown here is derived from an EMBL/GenBank/DDBJ whole genome shotgun (WGS) entry which is preliminary data.</text>
</comment>
<evidence type="ECO:0000256" key="8">
    <source>
        <dbReference type="ARBA" id="ARBA00023235"/>
    </source>
</evidence>
<dbReference type="EC" id="5.2.1.8" evidence="3 12"/>
<dbReference type="NCBIfam" id="TIGR00115">
    <property type="entry name" value="tig"/>
    <property type="match status" value="1"/>
</dbReference>
<evidence type="ECO:0000256" key="12">
    <source>
        <dbReference type="HAMAP-Rule" id="MF_00303"/>
    </source>
</evidence>
<dbReference type="InterPro" id="IPR005215">
    <property type="entry name" value="Trig_fac"/>
</dbReference>
<proteinExistence type="inferred from homology"/>
<dbReference type="Pfam" id="PF05698">
    <property type="entry name" value="Trigger_C"/>
    <property type="match status" value="1"/>
</dbReference>
<dbReference type="Proteomes" id="UP000602745">
    <property type="component" value="Unassembled WGS sequence"/>
</dbReference>
<dbReference type="PROSITE" id="PS50059">
    <property type="entry name" value="FKBP_PPIASE"/>
    <property type="match status" value="1"/>
</dbReference>
<dbReference type="AlphaFoldDB" id="A0A8J2YHW4"/>
<dbReference type="PANTHER" id="PTHR30560">
    <property type="entry name" value="TRIGGER FACTOR CHAPERONE AND PEPTIDYL-PROLYL CIS/TRANS ISOMERASE"/>
    <property type="match status" value="1"/>
</dbReference>
<evidence type="ECO:0000256" key="1">
    <source>
        <dbReference type="ARBA" id="ARBA00000971"/>
    </source>
</evidence>
<comment type="function">
    <text evidence="10 12">Involved in protein export. Acts as a chaperone by maintaining the newly synthesized protein in an open conformation. Functions as a peptidyl-prolyl cis-trans isomerase.</text>
</comment>
<dbReference type="InterPro" id="IPR036611">
    <property type="entry name" value="Trigger_fac_ribosome-bd_sf"/>
</dbReference>
<comment type="domain">
    <text evidence="12">Consists of 3 domains; the N-terminus binds the ribosome, the middle domain has PPIase activity, while the C-terminus has intrinsic chaperone activity on its own.</text>
</comment>
<evidence type="ECO:0000256" key="5">
    <source>
        <dbReference type="ARBA" id="ARBA00022618"/>
    </source>
</evidence>
<keyword evidence="9 12" id="KW-0131">Cell cycle</keyword>
<dbReference type="Pfam" id="PF05697">
    <property type="entry name" value="Trigger_N"/>
    <property type="match status" value="1"/>
</dbReference>
<evidence type="ECO:0000256" key="2">
    <source>
        <dbReference type="ARBA" id="ARBA00005464"/>
    </source>
</evidence>
<dbReference type="Gene3D" id="3.30.70.1050">
    <property type="entry name" value="Trigger factor ribosome-binding domain"/>
    <property type="match status" value="1"/>
</dbReference>
<keyword evidence="6 12" id="KW-0697">Rotamase</keyword>
<sequence length="489" mass="54505">MAKVVGVRVPPPAPTPYVLPFVSIARAAQEISKDDDMQVTQTSSEGLKREFKITIPATDLDAKLSERLESIKDRVRINGFRPGKVPTQHLRRIYGKQVMGEVLQEMIGESNRRIVEENDIKLAMQPNIKLPEDEAEIARVMEAKGDLVFDVALEVLPKIEIADLKGIKAEKPVADVTDTEINETLDRIAKQNRPFSPKEKKGAKAAEGDRLTVDFKGEIDGTPFEGGSGEDMTVEIGAGNFIPGFEEKLVGAKAGETRDVEISFPADYGRADLAGKPVKFTVTVKQIEAPGEMAIDDELAKAVGMESLDKLKDAVKEQHERELALVSRQRLKRELLDALDERHSFELPPTLVEQEFAVVWNQVERDLAQSGKTLADEGKTEDEAKAEYKKIAERRVRLGLVLAEIGEKNDIKVSEDEVTRAVVDRARQFPGREQQVWEFYRNNPDALAELRAPLFEEKVIDYIAGLAEVTEKKVTRDELIQKDDEADAA</sequence>
<dbReference type="GO" id="GO:0051301">
    <property type="term" value="P:cell division"/>
    <property type="evidence" value="ECO:0007669"/>
    <property type="project" value="UniProtKB-KW"/>
</dbReference>
<keyword evidence="8 12" id="KW-0413">Isomerase</keyword>
<dbReference type="PANTHER" id="PTHR30560:SF3">
    <property type="entry name" value="TRIGGER FACTOR-LIKE PROTEIN TIG, CHLOROPLASTIC"/>
    <property type="match status" value="1"/>
</dbReference>
<reference evidence="16" key="2">
    <citation type="submission" date="2020-09" db="EMBL/GenBank/DDBJ databases">
        <authorList>
            <person name="Sun Q."/>
            <person name="Sedlacek I."/>
        </authorList>
    </citation>
    <scope>NUCLEOTIDE SEQUENCE</scope>
    <source>
        <strain evidence="16">CCM 7684</strain>
    </source>
</reference>
<reference evidence="16" key="1">
    <citation type="journal article" date="2014" name="Int. J. Syst. Evol. Microbiol.">
        <title>Complete genome sequence of Corynebacterium casei LMG S-19264T (=DSM 44701T), isolated from a smear-ripened cheese.</title>
        <authorList>
            <consortium name="US DOE Joint Genome Institute (JGI-PGF)"/>
            <person name="Walter F."/>
            <person name="Albersmeier A."/>
            <person name="Kalinowski J."/>
            <person name="Ruckert C."/>
        </authorList>
    </citation>
    <scope>NUCLEOTIDE SEQUENCE</scope>
    <source>
        <strain evidence="16">CCM 7684</strain>
    </source>
</reference>
<dbReference type="InterPro" id="IPR037041">
    <property type="entry name" value="Trigger_fac_C_sf"/>
</dbReference>
<dbReference type="Pfam" id="PF00254">
    <property type="entry name" value="FKBP_C"/>
    <property type="match status" value="1"/>
</dbReference>
<dbReference type="InterPro" id="IPR001179">
    <property type="entry name" value="PPIase_FKBP_dom"/>
</dbReference>
<dbReference type="GO" id="GO:0043022">
    <property type="term" value="F:ribosome binding"/>
    <property type="evidence" value="ECO:0007669"/>
    <property type="project" value="TreeGrafter"/>
</dbReference>
<keyword evidence="7 12" id="KW-0143">Chaperone</keyword>
<organism evidence="16 17">
    <name type="scientific">Agaricicola taiwanensis</name>
    <dbReference type="NCBI Taxonomy" id="591372"/>
    <lineage>
        <taxon>Bacteria</taxon>
        <taxon>Pseudomonadati</taxon>
        <taxon>Pseudomonadota</taxon>
        <taxon>Alphaproteobacteria</taxon>
        <taxon>Rhodobacterales</taxon>
        <taxon>Paracoccaceae</taxon>
        <taxon>Agaricicola</taxon>
    </lineage>
</organism>
<feature type="domain" description="PPIase FKBP-type" evidence="15">
    <location>
        <begin position="208"/>
        <end position="303"/>
    </location>
</feature>
<dbReference type="GO" id="GO:0005737">
    <property type="term" value="C:cytoplasm"/>
    <property type="evidence" value="ECO:0007669"/>
    <property type="project" value="UniProtKB-SubCell"/>
</dbReference>
<evidence type="ECO:0000256" key="9">
    <source>
        <dbReference type="ARBA" id="ARBA00023306"/>
    </source>
</evidence>
<name>A0A8J2YHW4_9RHOB</name>
<evidence type="ECO:0000256" key="10">
    <source>
        <dbReference type="ARBA" id="ARBA00024849"/>
    </source>
</evidence>
<keyword evidence="12" id="KW-0963">Cytoplasm</keyword>
<accession>A0A8J2YHW4</accession>
<evidence type="ECO:0000256" key="11">
    <source>
        <dbReference type="ARBA" id="ARBA00029986"/>
    </source>
</evidence>
<dbReference type="GO" id="GO:0015031">
    <property type="term" value="P:protein transport"/>
    <property type="evidence" value="ECO:0007669"/>
    <property type="project" value="UniProtKB-UniRule"/>
</dbReference>
<evidence type="ECO:0000256" key="7">
    <source>
        <dbReference type="ARBA" id="ARBA00023186"/>
    </source>
</evidence>
<evidence type="ECO:0000256" key="4">
    <source>
        <dbReference type="ARBA" id="ARBA00016902"/>
    </source>
</evidence>
<dbReference type="SUPFAM" id="SSF54534">
    <property type="entry name" value="FKBP-like"/>
    <property type="match status" value="1"/>
</dbReference>
<evidence type="ECO:0000256" key="3">
    <source>
        <dbReference type="ARBA" id="ARBA00013194"/>
    </source>
</evidence>
<dbReference type="InterPro" id="IPR046357">
    <property type="entry name" value="PPIase_dom_sf"/>
</dbReference>
<dbReference type="EMBL" id="BMCP01000002">
    <property type="protein sequence ID" value="GGE44010.1"/>
    <property type="molecule type" value="Genomic_DNA"/>
</dbReference>
<evidence type="ECO:0000256" key="14">
    <source>
        <dbReference type="RuleBase" id="RU003914"/>
    </source>
</evidence>
<evidence type="ECO:0000256" key="6">
    <source>
        <dbReference type="ARBA" id="ARBA00023110"/>
    </source>
</evidence>
<evidence type="ECO:0000313" key="17">
    <source>
        <dbReference type="Proteomes" id="UP000602745"/>
    </source>
</evidence>
<dbReference type="GO" id="GO:0044183">
    <property type="term" value="F:protein folding chaperone"/>
    <property type="evidence" value="ECO:0007669"/>
    <property type="project" value="TreeGrafter"/>
</dbReference>
<gene>
    <name evidence="12 16" type="primary">tig</name>
    <name evidence="16" type="ORF">GCM10007276_21430</name>
</gene>
<dbReference type="GO" id="GO:0003755">
    <property type="term" value="F:peptidyl-prolyl cis-trans isomerase activity"/>
    <property type="evidence" value="ECO:0007669"/>
    <property type="project" value="UniProtKB-UniRule"/>
</dbReference>
<dbReference type="InterPro" id="IPR008881">
    <property type="entry name" value="Trigger_fac_ribosome-bd_bac"/>
</dbReference>
<dbReference type="Gene3D" id="1.10.3120.10">
    <property type="entry name" value="Trigger factor, C-terminal domain"/>
    <property type="match status" value="1"/>
</dbReference>
<dbReference type="InterPro" id="IPR027304">
    <property type="entry name" value="Trigger_fact/SurA_dom_sf"/>
</dbReference>
<dbReference type="InterPro" id="IPR008880">
    <property type="entry name" value="Trigger_fac_C"/>
</dbReference>
<dbReference type="SUPFAM" id="SSF109998">
    <property type="entry name" value="Triger factor/SurA peptide-binding domain-like"/>
    <property type="match status" value="1"/>
</dbReference>
<dbReference type="GO" id="GO:0043335">
    <property type="term" value="P:protein unfolding"/>
    <property type="evidence" value="ECO:0007669"/>
    <property type="project" value="TreeGrafter"/>
</dbReference>
<dbReference type="GO" id="GO:0051083">
    <property type="term" value="P:'de novo' cotranslational protein folding"/>
    <property type="evidence" value="ECO:0007669"/>
    <property type="project" value="TreeGrafter"/>
</dbReference>
<evidence type="ECO:0000256" key="13">
    <source>
        <dbReference type="PROSITE-ProRule" id="PRU00277"/>
    </source>
</evidence>
<dbReference type="HAMAP" id="MF_00303">
    <property type="entry name" value="Trigger_factor_Tig"/>
    <property type="match status" value="1"/>
</dbReference>
<comment type="catalytic activity">
    <reaction evidence="1 12 13">
        <text>[protein]-peptidylproline (omega=180) = [protein]-peptidylproline (omega=0)</text>
        <dbReference type="Rhea" id="RHEA:16237"/>
        <dbReference type="Rhea" id="RHEA-COMP:10747"/>
        <dbReference type="Rhea" id="RHEA-COMP:10748"/>
        <dbReference type="ChEBI" id="CHEBI:83833"/>
        <dbReference type="ChEBI" id="CHEBI:83834"/>
        <dbReference type="EC" id="5.2.1.8"/>
    </reaction>
</comment>
<keyword evidence="17" id="KW-1185">Reference proteome</keyword>
<dbReference type="Gene3D" id="3.10.50.40">
    <property type="match status" value="1"/>
</dbReference>
<dbReference type="PIRSF" id="PIRSF003095">
    <property type="entry name" value="Trigger_factor"/>
    <property type="match status" value="1"/>
</dbReference>
<comment type="subcellular location">
    <subcellularLocation>
        <location evidence="12">Cytoplasm</location>
    </subcellularLocation>
    <text evidence="12">About half TF is bound to the ribosome near the polypeptide exit tunnel while the other half is free in the cytoplasm.</text>
</comment>
<keyword evidence="5 12" id="KW-0132">Cell division</keyword>
<dbReference type="FunFam" id="3.10.50.40:FF:000001">
    <property type="entry name" value="Trigger factor"/>
    <property type="match status" value="1"/>
</dbReference>
<evidence type="ECO:0000313" key="16">
    <source>
        <dbReference type="EMBL" id="GGE44010.1"/>
    </source>
</evidence>
<evidence type="ECO:0000259" key="15">
    <source>
        <dbReference type="PROSITE" id="PS50059"/>
    </source>
</evidence>
<comment type="similarity">
    <text evidence="2 12 14">Belongs to the FKBP-type PPIase family. Tig subfamily.</text>
</comment>
<protein>
    <recommendedName>
        <fullName evidence="4 12">Trigger factor</fullName>
        <shortName evidence="12">TF</shortName>
        <ecNumber evidence="3 12">5.2.1.8</ecNumber>
    </recommendedName>
    <alternativeName>
        <fullName evidence="11 12">PPIase</fullName>
    </alternativeName>
</protein>
<dbReference type="SUPFAM" id="SSF102735">
    <property type="entry name" value="Trigger factor ribosome-binding domain"/>
    <property type="match status" value="1"/>
</dbReference>